<dbReference type="RefSeq" id="WP_231701715.1">
    <property type="nucleotide sequence ID" value="NZ_LT629787.1"/>
</dbReference>
<evidence type="ECO:0000259" key="9">
    <source>
        <dbReference type="Pfam" id="PF02163"/>
    </source>
</evidence>
<feature type="transmembrane region" description="Helical" evidence="8">
    <location>
        <begin position="378"/>
        <end position="397"/>
    </location>
</feature>
<evidence type="ECO:0000256" key="2">
    <source>
        <dbReference type="ARBA" id="ARBA00004127"/>
    </source>
</evidence>
<feature type="domain" description="Peptidase M50" evidence="9">
    <location>
        <begin position="190"/>
        <end position="285"/>
    </location>
</feature>
<feature type="transmembrane region" description="Helical" evidence="8">
    <location>
        <begin position="209"/>
        <end position="228"/>
    </location>
</feature>
<dbReference type="STRING" id="1434072.SAMN05216210_0360"/>
<comment type="similarity">
    <text evidence="3">Belongs to the peptidase M50B family.</text>
</comment>
<dbReference type="InterPro" id="IPR001193">
    <property type="entry name" value="MBTPS2"/>
</dbReference>
<feature type="transmembrane region" description="Helical" evidence="8">
    <location>
        <begin position="174"/>
        <end position="197"/>
    </location>
</feature>
<keyword evidence="10" id="KW-0645">Protease</keyword>
<dbReference type="GO" id="GO:0004222">
    <property type="term" value="F:metalloendopeptidase activity"/>
    <property type="evidence" value="ECO:0007669"/>
    <property type="project" value="InterPro"/>
</dbReference>
<dbReference type="GO" id="GO:0031293">
    <property type="term" value="P:membrane protein intracellular domain proteolysis"/>
    <property type="evidence" value="ECO:0007669"/>
    <property type="project" value="TreeGrafter"/>
</dbReference>
<organism evidence="10 11">
    <name type="scientific">Halopseudomonas salegens</name>
    <dbReference type="NCBI Taxonomy" id="1434072"/>
    <lineage>
        <taxon>Bacteria</taxon>
        <taxon>Pseudomonadati</taxon>
        <taxon>Pseudomonadota</taxon>
        <taxon>Gammaproteobacteria</taxon>
        <taxon>Pseudomonadales</taxon>
        <taxon>Pseudomonadaceae</taxon>
        <taxon>Halopseudomonas</taxon>
    </lineage>
</organism>
<proteinExistence type="inferred from homology"/>
<dbReference type="GO" id="GO:0012505">
    <property type="term" value="C:endomembrane system"/>
    <property type="evidence" value="ECO:0007669"/>
    <property type="project" value="UniProtKB-SubCell"/>
</dbReference>
<gene>
    <name evidence="10" type="ORF">SAMN05216210_0360</name>
</gene>
<keyword evidence="11" id="KW-1185">Reference proteome</keyword>
<keyword evidence="10" id="KW-0378">Hydrolase</keyword>
<dbReference type="EMBL" id="LT629787">
    <property type="protein sequence ID" value="SDT90404.1"/>
    <property type="molecule type" value="Genomic_DNA"/>
</dbReference>
<keyword evidence="6 8" id="KW-0472">Membrane</keyword>
<dbReference type="Pfam" id="PF02163">
    <property type="entry name" value="Peptidase_M50"/>
    <property type="match status" value="1"/>
</dbReference>
<feature type="transmembrane region" description="Helical" evidence="8">
    <location>
        <begin position="272"/>
        <end position="293"/>
    </location>
</feature>
<keyword evidence="4 8" id="KW-0812">Transmembrane</keyword>
<evidence type="ECO:0000313" key="10">
    <source>
        <dbReference type="EMBL" id="SDT90404.1"/>
    </source>
</evidence>
<dbReference type="InterPro" id="IPR008915">
    <property type="entry name" value="Peptidase_M50"/>
</dbReference>
<evidence type="ECO:0000256" key="3">
    <source>
        <dbReference type="ARBA" id="ARBA00007931"/>
    </source>
</evidence>
<dbReference type="PANTHER" id="PTHR13325:SF3">
    <property type="entry name" value="MEMBRANE-BOUND TRANSCRIPTION FACTOR SITE-2 PROTEASE"/>
    <property type="match status" value="1"/>
</dbReference>
<evidence type="ECO:0000256" key="8">
    <source>
        <dbReference type="SAM" id="Phobius"/>
    </source>
</evidence>
<evidence type="ECO:0000256" key="5">
    <source>
        <dbReference type="ARBA" id="ARBA00022989"/>
    </source>
</evidence>
<accession>A0A1H2E5U1</accession>
<dbReference type="GO" id="GO:0016020">
    <property type="term" value="C:membrane"/>
    <property type="evidence" value="ECO:0007669"/>
    <property type="project" value="InterPro"/>
</dbReference>
<comment type="cofactor">
    <cofactor evidence="1">
        <name>Zn(2+)</name>
        <dbReference type="ChEBI" id="CHEBI:29105"/>
    </cofactor>
</comment>
<keyword evidence="10" id="KW-0482">Metalloprotease</keyword>
<feature type="transmembrane region" description="Helical" evidence="8">
    <location>
        <begin position="351"/>
        <end position="372"/>
    </location>
</feature>
<dbReference type="PANTHER" id="PTHR13325">
    <property type="entry name" value="PROTEASE M50 MEMBRANE-BOUND TRANSCRIPTION FACTOR SITE 2 PROTEASE"/>
    <property type="match status" value="1"/>
</dbReference>
<dbReference type="AlphaFoldDB" id="A0A1H2E5U1"/>
<keyword evidence="5 8" id="KW-1133">Transmembrane helix</keyword>
<evidence type="ECO:0000256" key="1">
    <source>
        <dbReference type="ARBA" id="ARBA00001947"/>
    </source>
</evidence>
<evidence type="ECO:0000313" key="11">
    <source>
        <dbReference type="Proteomes" id="UP000243924"/>
    </source>
</evidence>
<feature type="transmembrane region" description="Helical" evidence="8">
    <location>
        <begin position="418"/>
        <end position="436"/>
    </location>
</feature>
<dbReference type="GO" id="GO:0005737">
    <property type="term" value="C:cytoplasm"/>
    <property type="evidence" value="ECO:0007669"/>
    <property type="project" value="TreeGrafter"/>
</dbReference>
<feature type="coiled-coil region" evidence="7">
    <location>
        <begin position="500"/>
        <end position="543"/>
    </location>
</feature>
<name>A0A1H2E5U1_9GAMM</name>
<keyword evidence="7" id="KW-0175">Coiled coil</keyword>
<dbReference type="Proteomes" id="UP000243924">
    <property type="component" value="Chromosome I"/>
</dbReference>
<evidence type="ECO:0000256" key="6">
    <source>
        <dbReference type="ARBA" id="ARBA00023136"/>
    </source>
</evidence>
<evidence type="ECO:0000256" key="7">
    <source>
        <dbReference type="SAM" id="Coils"/>
    </source>
</evidence>
<sequence length="702" mass="79599">MVAVRLSALRQDLKLLPGAADEQGAPRWLLSDRVRNRYFTLAEDAIALVRYWQPGVTASELSEQLASQGLDYAEEDITAFNDFLVANNLVQARTDAAVGYFVGKAREARPPWWQWLLHNYLFIRIPLLRPDPWLRQLAAFLAPLLTSRSERLVLLAGLVGVFLVLRQWDAFVATFMHFFSWQGLLGYGITLVLVKSAHELGHALVASRLGCRVSSMGVAFLVMFPVLYTDTTDAWQLRSRVDRLRIVTAGVRTELYLALIATLLWSLLPDGVVRSACFFVATTSWVTSLLINITPFMRFDGYFALSDLMGVENLQPRAFALGRWQLRRWLWGLQDPAPEPLPRQRARWMILYAWGTWIYRFFLFIGIALLVYHFFFKVLGILLFVVEIIWFVLMPVAKEMRVWWERKADFSWSWRRRFLLAVPVMLLLWLALPLAVDVQAPGLLKAQQHQRVFAPEAAQVSGLQVSLGQRVVADQALLELTSPTLEERWQLASQEQALLAVKLQRQAASLEEKAAQTANRQRYQQLEERLRALAEQREGLTLLAPFAGQISWLESLQPGQWVMADQPLFSVTQQGSAQLEAFVPERYLELLEPGQQAFFIADHGQLPRLPAELTSIDLGALHVLPYAELSSLSGGPIAVRAGAQGLQPQDAYYRVRFELLDPAVDLSSLRLTGELLIKGKSRSWLGLQLRRVLSVLVREGGF</sequence>
<comment type="subcellular location">
    <subcellularLocation>
        <location evidence="2">Endomembrane system</location>
        <topology evidence="2">Multi-pass membrane protein</topology>
    </subcellularLocation>
</comment>
<protein>
    <submittedName>
        <fullName evidence="10">Putative peptide zinc metalloprotease protein</fullName>
    </submittedName>
</protein>
<reference evidence="11" key="1">
    <citation type="submission" date="2016-10" db="EMBL/GenBank/DDBJ databases">
        <authorList>
            <person name="Varghese N."/>
            <person name="Submissions S."/>
        </authorList>
    </citation>
    <scope>NUCLEOTIDE SEQUENCE [LARGE SCALE GENOMIC DNA]</scope>
    <source>
        <strain evidence="11">CECT 8338</strain>
    </source>
</reference>
<evidence type="ECO:0000256" key="4">
    <source>
        <dbReference type="ARBA" id="ARBA00022692"/>
    </source>
</evidence>